<proteinExistence type="predicted"/>
<reference evidence="2" key="2">
    <citation type="submission" date="2023-07" db="EMBL/GenBank/DDBJ databases">
        <authorList>
            <consortium name="Lawrence Berkeley National Laboratory"/>
            <person name="Haridas S."/>
            <person name="Hensen N."/>
            <person name="Bonometti L."/>
            <person name="Westerberg I."/>
            <person name="Brannstrom I.O."/>
            <person name="Guillou S."/>
            <person name="Cros-Aarteil S."/>
            <person name="Calhoun S."/>
            <person name="Kuo A."/>
            <person name="Mondo S."/>
            <person name="Pangilinan J."/>
            <person name="Riley R."/>
            <person name="LaButti K."/>
            <person name="Andreopoulos B."/>
            <person name="Lipzen A."/>
            <person name="Chen C."/>
            <person name="Yanf M."/>
            <person name="Daum C."/>
            <person name="Ng V."/>
            <person name="Clum A."/>
            <person name="Steindorff A."/>
            <person name="Ohm R."/>
            <person name="Martin F."/>
            <person name="Silar P."/>
            <person name="Natvig D."/>
            <person name="Lalanne C."/>
            <person name="Gautier V."/>
            <person name="Ament-velasquez S.L."/>
            <person name="Kruys A."/>
            <person name="Hutchinson M.I."/>
            <person name="Powell A.J."/>
            <person name="Barry K."/>
            <person name="Miller A.N."/>
            <person name="Grigoriev I.V."/>
            <person name="Debuchy R."/>
            <person name="Gladieux P."/>
            <person name="Thoren M.H."/>
            <person name="Johannesson H."/>
        </authorList>
    </citation>
    <scope>NUCLEOTIDE SEQUENCE</scope>
    <source>
        <strain evidence="2">FGSC 1904</strain>
    </source>
</reference>
<name>A0AAE0U0P2_SORBR</name>
<keyword evidence="3" id="KW-1185">Reference proteome</keyword>
<gene>
    <name evidence="2" type="ORF">B0T20DRAFT_111012</name>
</gene>
<protein>
    <recommendedName>
        <fullName evidence="1">F-box domain-containing protein</fullName>
    </recommendedName>
</protein>
<comment type="caution">
    <text evidence="2">The sequence shown here is derived from an EMBL/GenBank/DDBJ whole genome shotgun (WGS) entry which is preliminary data.</text>
</comment>
<dbReference type="InterPro" id="IPR036047">
    <property type="entry name" value="F-box-like_dom_sf"/>
</dbReference>
<evidence type="ECO:0000313" key="3">
    <source>
        <dbReference type="Proteomes" id="UP001281003"/>
    </source>
</evidence>
<dbReference type="Pfam" id="PF00646">
    <property type="entry name" value="F-box"/>
    <property type="match status" value="1"/>
</dbReference>
<evidence type="ECO:0000313" key="2">
    <source>
        <dbReference type="EMBL" id="KAK3386335.1"/>
    </source>
</evidence>
<dbReference type="Proteomes" id="UP001281003">
    <property type="component" value="Unassembled WGS sequence"/>
</dbReference>
<dbReference type="InterPro" id="IPR001810">
    <property type="entry name" value="F-box_dom"/>
</dbReference>
<feature type="domain" description="F-box" evidence="1">
    <location>
        <begin position="233"/>
        <end position="283"/>
    </location>
</feature>
<organism evidence="2 3">
    <name type="scientific">Sordaria brevicollis</name>
    <dbReference type="NCBI Taxonomy" id="83679"/>
    <lineage>
        <taxon>Eukaryota</taxon>
        <taxon>Fungi</taxon>
        <taxon>Dikarya</taxon>
        <taxon>Ascomycota</taxon>
        <taxon>Pezizomycotina</taxon>
        <taxon>Sordariomycetes</taxon>
        <taxon>Sordariomycetidae</taxon>
        <taxon>Sordariales</taxon>
        <taxon>Sordariaceae</taxon>
        <taxon>Sordaria</taxon>
    </lineage>
</organism>
<accession>A0AAE0U0P2</accession>
<dbReference type="CDD" id="cd09917">
    <property type="entry name" value="F-box_SF"/>
    <property type="match status" value="1"/>
</dbReference>
<dbReference type="Pfam" id="PF24539">
    <property type="entry name" value="DUF7600"/>
    <property type="match status" value="1"/>
</dbReference>
<reference evidence="2" key="1">
    <citation type="journal article" date="2023" name="Mol. Phylogenet. Evol.">
        <title>Genome-scale phylogeny and comparative genomics of the fungal order Sordariales.</title>
        <authorList>
            <person name="Hensen N."/>
            <person name="Bonometti L."/>
            <person name="Westerberg I."/>
            <person name="Brannstrom I.O."/>
            <person name="Guillou S."/>
            <person name="Cros-Aarteil S."/>
            <person name="Calhoun S."/>
            <person name="Haridas S."/>
            <person name="Kuo A."/>
            <person name="Mondo S."/>
            <person name="Pangilinan J."/>
            <person name="Riley R."/>
            <person name="LaButti K."/>
            <person name="Andreopoulos B."/>
            <person name="Lipzen A."/>
            <person name="Chen C."/>
            <person name="Yan M."/>
            <person name="Daum C."/>
            <person name="Ng V."/>
            <person name="Clum A."/>
            <person name="Steindorff A."/>
            <person name="Ohm R.A."/>
            <person name="Martin F."/>
            <person name="Silar P."/>
            <person name="Natvig D.O."/>
            <person name="Lalanne C."/>
            <person name="Gautier V."/>
            <person name="Ament-Velasquez S.L."/>
            <person name="Kruys A."/>
            <person name="Hutchinson M.I."/>
            <person name="Powell A.J."/>
            <person name="Barry K."/>
            <person name="Miller A.N."/>
            <person name="Grigoriev I.V."/>
            <person name="Debuchy R."/>
            <person name="Gladieux P."/>
            <person name="Hiltunen Thoren M."/>
            <person name="Johannesson H."/>
        </authorList>
    </citation>
    <scope>NUCLEOTIDE SEQUENCE</scope>
    <source>
        <strain evidence="2">FGSC 1904</strain>
    </source>
</reference>
<dbReference type="PROSITE" id="PS50181">
    <property type="entry name" value="FBOX"/>
    <property type="match status" value="1"/>
</dbReference>
<sequence length="763" mass="83646">MARTKRSLFCNLCQAVIPRVGDNRDRADGEGRVRRLAWYRETRAVRAVRDTSSPFLTGVGFLDNDDVLEASHDPDVAYRLPVAHGGGGPRNHTILSESGTGQANSPKYLTFIFHDACWQLFLAGVLAGLPETVATYRTSQDQVRLVATALFTYLSCMPLTKLNQVVIRHELPPYRQAGVSLPDGYTPTDRAIMMADPSDIPTLDGLIQGVAGHEHGNYHYTISPHFNSTSSSDAFFSTLPEELIHQVLRLLPCPDVCNLRLASRSVASVSNPSQLPRSFWASRFEPENGMGFFFAGRPFPDSKTPIDYRTLHSALRLELSKVTEVMNLRNRRRIWRMLREMSRCVTLAIEHIWLSTNGDSDTGSSTVHIPEGHVAGRLVCPSPLRGGPVTKALQRSVGTTIFARQAAVLPDYSLHAPLCVGVSFVSVDRRPYVCGIRFLSAGLDGSCRVGVVIQETETIIALEPGDELAGFRVACLANGMVGLGLLVRPSANPDCTPMLHPATVGDLDTSTSGLGLANLTPINRGIPTGIIAGLDAACRIISLQLLESQSSVCKEKEQASIGPFAPRAALPRLQTVLWSPSIPRNADDIITPRPKPGIHGSVSVREEKDSDFVLNIPFGGENGERLKTLNRIVAYTDPFSEYGTFKGFGFFYDDEPAEVFYGTRREYASFPIVFRQCLQSSFAINGREGEVINHMELFGLVSDKYKLDAIKLTTNHGRSVQFKHESEGFLNTFSRPVVSPDLSILRPPAGSTIIGLYANTHVR</sequence>
<dbReference type="EMBL" id="JAUTDP010000019">
    <property type="protein sequence ID" value="KAK3386335.1"/>
    <property type="molecule type" value="Genomic_DNA"/>
</dbReference>
<dbReference type="Gene3D" id="1.20.1280.50">
    <property type="match status" value="1"/>
</dbReference>
<evidence type="ECO:0000259" key="1">
    <source>
        <dbReference type="PROSITE" id="PS50181"/>
    </source>
</evidence>
<dbReference type="AlphaFoldDB" id="A0AAE0U0P2"/>
<dbReference type="SUPFAM" id="SSF81383">
    <property type="entry name" value="F-box domain"/>
    <property type="match status" value="1"/>
</dbReference>
<dbReference type="InterPro" id="IPR056021">
    <property type="entry name" value="DUF7600"/>
</dbReference>